<keyword evidence="1" id="KW-1133">Transmembrane helix</keyword>
<keyword evidence="1" id="KW-0812">Transmembrane</keyword>
<keyword evidence="2" id="KW-0614">Plasmid</keyword>
<gene>
    <name evidence="2" type="ORF">soil367_18860</name>
</gene>
<dbReference type="KEGG" id="hmi:soil367_18860"/>
<organism evidence="2 3">
    <name type="scientific">Hydrocarboniclastica marina</name>
    <dbReference type="NCBI Taxonomy" id="2259620"/>
    <lineage>
        <taxon>Bacteria</taxon>
        <taxon>Pseudomonadati</taxon>
        <taxon>Pseudomonadota</taxon>
        <taxon>Gammaproteobacteria</taxon>
        <taxon>Alteromonadales</taxon>
        <taxon>Alteromonadaceae</taxon>
        <taxon>Hydrocarboniclastica</taxon>
    </lineage>
</organism>
<sequence>MNAQMFKKSFNELLSDNRWLRIILAIAVLTTFIAVSGLLGKDQRIILTPVTLTDDAWVESATASENYKTAWGSFLAQLTGNLNPSSLDFVQERLEPLLAPEIYNETIKAFEAQAQDLRDNRVSMRFEIKSVNYEIATDKVFVHGYRYATASSSEKPQRSERTYEYKIRVREYTPQVFHIDTYAGKPKTQRVLRMEQMREG</sequence>
<dbReference type="EMBL" id="CP031094">
    <property type="protein sequence ID" value="QCF28133.1"/>
    <property type="molecule type" value="Genomic_DNA"/>
</dbReference>
<evidence type="ECO:0000313" key="3">
    <source>
        <dbReference type="Proteomes" id="UP000298049"/>
    </source>
</evidence>
<accession>A0A4P7XMF9</accession>
<dbReference type="Pfam" id="PF05309">
    <property type="entry name" value="TraE"/>
    <property type="match status" value="1"/>
</dbReference>
<dbReference type="OrthoDB" id="7405099at2"/>
<feature type="transmembrane region" description="Helical" evidence="1">
    <location>
        <begin position="20"/>
        <end position="39"/>
    </location>
</feature>
<evidence type="ECO:0000256" key="1">
    <source>
        <dbReference type="SAM" id="Phobius"/>
    </source>
</evidence>
<dbReference type="InterPro" id="IPR007973">
    <property type="entry name" value="Pilus_assembly_TraE"/>
</dbReference>
<dbReference type="AlphaFoldDB" id="A0A4P7XMF9"/>
<evidence type="ECO:0000313" key="2">
    <source>
        <dbReference type="EMBL" id="QCF28133.1"/>
    </source>
</evidence>
<reference evidence="2 3" key="1">
    <citation type="submission" date="2018-07" db="EMBL/GenBank/DDBJ databases">
        <title>Marsedoiliclastica nanhaica gen. nov. sp. nov., a novel marine hydrocarbonoclastic bacterium isolated from an in-situ enriched hydrocarbon-degrading consortium in deep-sea sediment.</title>
        <authorList>
            <person name="Dong C."/>
            <person name="Ma T."/>
            <person name="Liu R."/>
            <person name="Shao Z."/>
        </authorList>
    </citation>
    <scope>NUCLEOTIDE SEQUENCE [LARGE SCALE GENOMIC DNA]</scope>
    <source>
        <strain evidence="3">soil36-7</strain>
        <plasmid evidence="2 3">psoil36-7</plasmid>
    </source>
</reference>
<keyword evidence="3" id="KW-1185">Reference proteome</keyword>
<name>A0A4P7XMF9_9ALTE</name>
<geneLocation type="plasmid" evidence="2 3">
    <name>psoil36-7</name>
</geneLocation>
<dbReference type="Proteomes" id="UP000298049">
    <property type="component" value="Plasmid psoil36-7"/>
</dbReference>
<proteinExistence type="predicted"/>
<keyword evidence="1" id="KW-0472">Membrane</keyword>
<protein>
    <submittedName>
        <fullName evidence="2">Pilus assembly protein</fullName>
    </submittedName>
</protein>